<dbReference type="EMBL" id="FQYO01000003">
    <property type="protein sequence ID" value="SHI88037.1"/>
    <property type="molecule type" value="Genomic_DNA"/>
</dbReference>
<dbReference type="Proteomes" id="UP000184292">
    <property type="component" value="Unassembled WGS sequence"/>
</dbReference>
<evidence type="ECO:0000313" key="1">
    <source>
        <dbReference type="EMBL" id="SHI88037.1"/>
    </source>
</evidence>
<protein>
    <recommendedName>
        <fullName evidence="3">Response regulatory domain-containing protein</fullName>
    </recommendedName>
</protein>
<evidence type="ECO:0008006" key="3">
    <source>
        <dbReference type="Google" id="ProtNLM"/>
    </source>
</evidence>
<keyword evidence="2" id="KW-1185">Reference proteome</keyword>
<organism evidence="1 2">
    <name type="scientific">Wenxinia saemankumensis</name>
    <dbReference type="NCBI Taxonomy" id="1447782"/>
    <lineage>
        <taxon>Bacteria</taxon>
        <taxon>Pseudomonadati</taxon>
        <taxon>Pseudomonadota</taxon>
        <taxon>Alphaproteobacteria</taxon>
        <taxon>Rhodobacterales</taxon>
        <taxon>Roseobacteraceae</taxon>
        <taxon>Wenxinia</taxon>
    </lineage>
</organism>
<dbReference type="OrthoDB" id="7851458at2"/>
<reference evidence="1 2" key="1">
    <citation type="submission" date="2016-11" db="EMBL/GenBank/DDBJ databases">
        <authorList>
            <person name="Jaros S."/>
            <person name="Januszkiewicz K."/>
            <person name="Wedrychowicz H."/>
        </authorList>
    </citation>
    <scope>NUCLEOTIDE SEQUENCE [LARGE SCALE GENOMIC DNA]</scope>
    <source>
        <strain evidence="1 2">DSM 100565</strain>
    </source>
</reference>
<gene>
    <name evidence="1" type="ORF">SAMN05444417_2135</name>
</gene>
<accession>A0A1M6ERD7</accession>
<evidence type="ECO:0000313" key="2">
    <source>
        <dbReference type="Proteomes" id="UP000184292"/>
    </source>
</evidence>
<dbReference type="AlphaFoldDB" id="A0A1M6ERD7"/>
<proteinExistence type="predicted"/>
<name>A0A1M6ERD7_9RHOB</name>
<dbReference type="RefSeq" id="WP_073329699.1">
    <property type="nucleotide sequence ID" value="NZ_FQYO01000003.1"/>
</dbReference>
<sequence length="123" mass="13211">MTDTTHSPRNLILIRDPLIADDLDTALAEMHPDHVVVRVADIDDATDALATVQDVRVVVLELGPAELSSSALQLALAAHDARVILFGPAAERAAEDSPWPVLHRPFGSDSLRRLIAPEGPPET</sequence>